<dbReference type="Pfam" id="PF26002">
    <property type="entry name" value="Beta-barrel_AprE"/>
    <property type="match status" value="1"/>
</dbReference>
<dbReference type="Gene3D" id="2.40.50.100">
    <property type="match status" value="1"/>
</dbReference>
<evidence type="ECO:0000313" key="8">
    <source>
        <dbReference type="EMBL" id="BBD98244.1"/>
    </source>
</evidence>
<reference evidence="8 9" key="1">
    <citation type="submission" date="2018-05" db="EMBL/GenBank/DDBJ databases">
        <title>Complete Genome Sequence of the Nonylphenol-Degrading Bacterium Sphingobium amiense DSM 16289T.</title>
        <authorList>
            <person name="Ootsuka M."/>
            <person name="Nishizawa T."/>
            <person name="Ohta H."/>
        </authorList>
    </citation>
    <scope>NUCLEOTIDE SEQUENCE [LARGE SCALE GENOMIC DNA]</scope>
    <source>
        <strain evidence="8 9">DSM 16289</strain>
    </source>
</reference>
<dbReference type="InterPro" id="IPR058982">
    <property type="entry name" value="Beta-barrel_AprE"/>
</dbReference>
<feature type="domain" description="LcnD-like barrel-sandwich hybrid" evidence="6">
    <location>
        <begin position="38"/>
        <end position="230"/>
    </location>
</feature>
<dbReference type="SUPFAM" id="SSF56954">
    <property type="entry name" value="Outer membrane efflux proteins (OEP)"/>
    <property type="match status" value="1"/>
</dbReference>
<evidence type="ECO:0000256" key="2">
    <source>
        <dbReference type="ARBA" id="ARBA00022692"/>
    </source>
</evidence>
<dbReference type="RefSeq" id="WP_232037413.1">
    <property type="nucleotide sequence ID" value="NZ_AP018664.1"/>
</dbReference>
<evidence type="ECO:0000259" key="6">
    <source>
        <dbReference type="Pfam" id="PF25935"/>
    </source>
</evidence>
<feature type="domain" description="AprE-like beta-barrel" evidence="7">
    <location>
        <begin position="257"/>
        <end position="351"/>
    </location>
</feature>
<evidence type="ECO:0000256" key="5">
    <source>
        <dbReference type="SAM" id="Coils"/>
    </source>
</evidence>
<keyword evidence="2" id="KW-0812">Transmembrane</keyword>
<dbReference type="KEGG" id="sami:SAMIE_1017450"/>
<gene>
    <name evidence="8" type="ORF">SAMIE_1017450</name>
</gene>
<keyword evidence="5" id="KW-0175">Coiled coil</keyword>
<keyword evidence="9" id="KW-1185">Reference proteome</keyword>
<feature type="coiled-coil region" evidence="5">
    <location>
        <begin position="181"/>
        <end position="208"/>
    </location>
</feature>
<accession>A0A494W0X8</accession>
<dbReference type="InterPro" id="IPR058786">
    <property type="entry name" value="BSH_LcnD"/>
</dbReference>
<protein>
    <submittedName>
        <fullName evidence="8">Secretion protein</fullName>
    </submittedName>
</protein>
<dbReference type="Gene3D" id="2.40.30.170">
    <property type="match status" value="1"/>
</dbReference>
<dbReference type="EMBL" id="AP018664">
    <property type="protein sequence ID" value="BBD98244.1"/>
    <property type="molecule type" value="Genomic_DNA"/>
</dbReference>
<evidence type="ECO:0000256" key="1">
    <source>
        <dbReference type="ARBA" id="ARBA00004167"/>
    </source>
</evidence>
<comment type="subcellular location">
    <subcellularLocation>
        <location evidence="1">Membrane</location>
        <topology evidence="1">Single-pass membrane protein</topology>
    </subcellularLocation>
</comment>
<evidence type="ECO:0000259" key="7">
    <source>
        <dbReference type="Pfam" id="PF26002"/>
    </source>
</evidence>
<dbReference type="GO" id="GO:0016020">
    <property type="term" value="C:membrane"/>
    <property type="evidence" value="ECO:0007669"/>
    <property type="project" value="UniProtKB-SubCell"/>
</dbReference>
<dbReference type="PANTHER" id="PTHR30386">
    <property type="entry name" value="MEMBRANE FUSION SUBUNIT OF EMRAB-TOLC MULTIDRUG EFFLUX PUMP"/>
    <property type="match status" value="1"/>
</dbReference>
<dbReference type="Pfam" id="PF25935">
    <property type="entry name" value="BSH_LcnD"/>
    <property type="match status" value="1"/>
</dbReference>
<dbReference type="InterPro" id="IPR050739">
    <property type="entry name" value="MFP"/>
</dbReference>
<organism evidence="8 9">
    <name type="scientific">Sphingobium amiense</name>
    <dbReference type="NCBI Taxonomy" id="135719"/>
    <lineage>
        <taxon>Bacteria</taxon>
        <taxon>Pseudomonadati</taxon>
        <taxon>Pseudomonadota</taxon>
        <taxon>Alphaproteobacteria</taxon>
        <taxon>Sphingomonadales</taxon>
        <taxon>Sphingomonadaceae</taxon>
        <taxon>Sphingobium</taxon>
    </lineage>
</organism>
<dbReference type="PRINTS" id="PR01490">
    <property type="entry name" value="RTXTOXIND"/>
</dbReference>
<keyword evidence="3" id="KW-1133">Transmembrane helix</keyword>
<keyword evidence="4" id="KW-0472">Membrane</keyword>
<evidence type="ECO:0000256" key="4">
    <source>
        <dbReference type="ARBA" id="ARBA00023136"/>
    </source>
</evidence>
<dbReference type="PANTHER" id="PTHR30386:SF26">
    <property type="entry name" value="TRANSPORT PROTEIN COMB"/>
    <property type="match status" value="1"/>
</dbReference>
<dbReference type="AlphaFoldDB" id="A0A494W0X8"/>
<dbReference type="SUPFAM" id="SSF111369">
    <property type="entry name" value="HlyD-like secretion proteins"/>
    <property type="match status" value="1"/>
</dbReference>
<sequence>MIIIGIIAFFSLALIWSFWAELDQVSRAPGQIIPTGRVQVIQSTDGGKIANILVHEGEAVKKGQLLVQLDDTKISAAVGEAQGKVASLMSSMARINAELFDRPLEFPAEVKPFPDFMANQTLLYQKRRQALQDQLASLRAMLGLMEQELNMNMPLLQHGDVSRADVLRLQRGVSDIQSQIVNAKNKYIQDLQAEYTKTEEDLVTAREVLNQRSDALADTRIVAPVDGIVKNVRLTTIGGVLRPSDEVVSIVPTGDQLILETKMPPSDIAYVRVGQPASVKFDAYDSSIYGSALGRVTYVSPDTLAEQSPQGEVYHYRVHIIADPRPMKPHLRGEKIEIQPGMTATAEIQTGRNTVWHYLTKPINKTLSEAMTER</sequence>
<evidence type="ECO:0000256" key="3">
    <source>
        <dbReference type="ARBA" id="ARBA00022989"/>
    </source>
</evidence>
<evidence type="ECO:0000313" key="9">
    <source>
        <dbReference type="Proteomes" id="UP000279959"/>
    </source>
</evidence>
<dbReference type="Proteomes" id="UP000279959">
    <property type="component" value="Chromosome"/>
</dbReference>
<name>A0A494W0X8_9SPHN</name>
<proteinExistence type="predicted"/>